<keyword evidence="2" id="KW-1185">Reference proteome</keyword>
<dbReference type="AlphaFoldDB" id="A0A142ERK6"/>
<dbReference type="PATRIC" id="fig|1727163.4.peg.3152"/>
<sequence length="174" mass="21064">MSIDFDNIFQHVIPMDDFRLKWRFTEEKYDKLPDQHLDKLKPLDKEAAKFLWDYIAKTNLHNDAPFKKDFFQTIDKARILDGNKKEIKKWLYHRGLPFDKPIFLSWDETDAMIVPWKLLIKYFDSFYYGGSDDLTIIDQSLNWALLFFHEDEIYFGTKKDFKSSETFTDIDFIY</sequence>
<dbReference type="EMBL" id="CP012836">
    <property type="protein sequence ID" value="AMQ57761.1"/>
    <property type="molecule type" value="Genomic_DNA"/>
</dbReference>
<dbReference type="STRING" id="1727163.AO498_15005"/>
<evidence type="ECO:0000313" key="2">
    <source>
        <dbReference type="Proteomes" id="UP000073816"/>
    </source>
</evidence>
<evidence type="ECO:0000313" key="1">
    <source>
        <dbReference type="EMBL" id="AMQ57761.1"/>
    </source>
</evidence>
<name>A0A142ERK6_9BACT</name>
<gene>
    <name evidence="1" type="ORF">AO498_15005</name>
</gene>
<reference evidence="1 2" key="2">
    <citation type="journal article" date="2016" name="Genome Announc.">
        <title>Complete Genome Sequence of Algoriphagus sp. Strain M8-2, Isolated from a Brackish Lake.</title>
        <authorList>
            <person name="Muraguchi Y."/>
            <person name="Kushimoto K."/>
            <person name="Ohtsubo Y."/>
            <person name="Suzuki T."/>
            <person name="Dohra H."/>
            <person name="Kimbara K."/>
            <person name="Shintani M."/>
        </authorList>
    </citation>
    <scope>NUCLEOTIDE SEQUENCE [LARGE SCALE GENOMIC DNA]</scope>
    <source>
        <strain evidence="1 2">M8-2</strain>
    </source>
</reference>
<dbReference type="Proteomes" id="UP000073816">
    <property type="component" value="Chromosome"/>
</dbReference>
<dbReference type="KEGG" id="alm:AO498_15005"/>
<accession>A0A142ERK6</accession>
<organism evidence="1 2">
    <name type="scientific">Algoriphagus sanaruensis</name>
    <dbReference type="NCBI Taxonomy" id="1727163"/>
    <lineage>
        <taxon>Bacteria</taxon>
        <taxon>Pseudomonadati</taxon>
        <taxon>Bacteroidota</taxon>
        <taxon>Cytophagia</taxon>
        <taxon>Cytophagales</taxon>
        <taxon>Cyclobacteriaceae</taxon>
        <taxon>Algoriphagus</taxon>
    </lineage>
</organism>
<proteinExistence type="predicted"/>
<protein>
    <submittedName>
        <fullName evidence="1">Uncharacterized protein</fullName>
    </submittedName>
</protein>
<reference evidence="2" key="1">
    <citation type="submission" date="2015-09" db="EMBL/GenBank/DDBJ databases">
        <title>Complete sequence of Algoriphagus sp. M8-2.</title>
        <authorList>
            <person name="Shintani M."/>
        </authorList>
    </citation>
    <scope>NUCLEOTIDE SEQUENCE [LARGE SCALE GENOMIC DNA]</scope>
    <source>
        <strain evidence="2">M8-2</strain>
    </source>
</reference>